<organism evidence="1">
    <name type="scientific">Microviridae sp. ctb4Q28</name>
    <dbReference type="NCBI Taxonomy" id="2825002"/>
    <lineage>
        <taxon>Viruses</taxon>
        <taxon>Monodnaviria</taxon>
        <taxon>Sangervirae</taxon>
        <taxon>Phixviricota</taxon>
        <taxon>Malgrandaviricetes</taxon>
        <taxon>Petitvirales</taxon>
        <taxon>Microviridae</taxon>
    </lineage>
</organism>
<sequence length="30" mass="3323">MKSAVMLERAHGRIDYALRFPSGTSKVVSD</sequence>
<evidence type="ECO:0000313" key="1">
    <source>
        <dbReference type="EMBL" id="DAF99243.1"/>
    </source>
</evidence>
<accession>A0A8S5UXS0</accession>
<proteinExistence type="predicted"/>
<dbReference type="EMBL" id="BK016162">
    <property type="protein sequence ID" value="DAF99243.1"/>
    <property type="molecule type" value="Genomic_DNA"/>
</dbReference>
<reference evidence="1" key="1">
    <citation type="journal article" date="2021" name="Proc. Natl. Acad. Sci. U.S.A.">
        <title>A Catalog of Tens of Thousands of Viruses from Human Metagenomes Reveals Hidden Associations with Chronic Diseases.</title>
        <authorList>
            <person name="Tisza M.J."/>
            <person name="Buck C.B."/>
        </authorList>
    </citation>
    <scope>NUCLEOTIDE SEQUENCE</scope>
    <source>
        <strain evidence="1">Ctb4Q28</strain>
    </source>
</reference>
<protein>
    <submittedName>
        <fullName evidence="1">Uncharacterized protein</fullName>
    </submittedName>
</protein>
<name>A0A8S5UXS0_9VIRU</name>